<feature type="signal peptide" evidence="1">
    <location>
        <begin position="1"/>
        <end position="21"/>
    </location>
</feature>
<feature type="chain" id="PRO_5036076040" description="SfiI-subtelomeric related protein family member" evidence="1">
    <location>
        <begin position="22"/>
        <end position="874"/>
    </location>
</feature>
<protein>
    <recommendedName>
        <fullName evidence="4">SfiI-subtelomeric related protein family member</fullName>
    </recommendedName>
</protein>
<sequence>MKMFSVFSLVFVFLSLRFVNCNVEGFKLRLDGPDENVFKVKTSQFDNIRYKHYTPLKHNYIVSVLDSDYKVWESDGFETCVYSLLAYRKQLPYLLYFQVDSGHTLDHLYYVKELDHWKKIDINGYCNLLKEVKNEVIVNGIFGYNLFNAVRNSMMSVENPSEGVPYTQFTSTIGYFANYVYFKTHKLWSSKAPGERCAAAFCYSHSDQYYMVRLLITNANEESKLETFFNIKGRWVHVHTLDEVHDKKLYVQKPESFKYPNYTFTCKPFDFNKAQTLHTKVNEPDQFESDKFGEPYFDLTDEFYKYKVQYEDTDNTFGFHDHVHSHDYVDRVESACQEPYFDLTATPDTSHAYDYDDTGEMVDKCVSASGLRSDYTTKLDISIAGINLFTQLRCVDNVFYKIYNPTPDSVVRTVVDCKSEIWKAKSEFERCVHVMAPQKEGQHIALYLILEVEFEFKTLFFEKINGKWISSNLEKYKKIIASLKENIVNETITIDLRSKTESSLYSVEYKFGKNPYLLYLPSFGTSCNKLVDGAQTIWESSNAFDRCVAVWSYESWAKPYVVKVLIQFSDGSSDVLSYLNARNQWDLFSSFKRSFANKMPFKKPLDFYNPEYLFNQDITHYTTVNTVTSCESTVETTLVDNTKLVDNTHHSESTKLVDSTKLNENTKLSESDYVSSLTEEFNKLNLNSEHKDLYNMYINSEDSNEMKSVDSNTEMHEFKLGSRTEKAVQNAVVDKICNRKLVTQKYKIYYKPISAKDCVHLDISMSANLNSYEAVSAEFDGRLLLLSYRALPGKYFRAVYDGIDVIFLGNHTTHLCYEFNVYLKNKVFYLADALVRVKNEDVTLHLKKTSNGWEYIDQETFLESVEILKKSSNR</sequence>
<gene>
    <name evidence="2" type="ORF">TAT_000336600</name>
    <name evidence="3" type="ORF">TAV_000336400</name>
</gene>
<organism evidence="2">
    <name type="scientific">Theileria annulata</name>
    <dbReference type="NCBI Taxonomy" id="5874"/>
    <lineage>
        <taxon>Eukaryota</taxon>
        <taxon>Sar</taxon>
        <taxon>Alveolata</taxon>
        <taxon>Apicomplexa</taxon>
        <taxon>Aconoidasida</taxon>
        <taxon>Piroplasmida</taxon>
        <taxon>Theileriidae</taxon>
        <taxon>Theileria</taxon>
    </lineage>
</organism>
<reference evidence="2" key="1">
    <citation type="submission" date="2018-07" db="EMBL/GenBank/DDBJ databases">
        <authorList>
            <person name="Quirk P.G."/>
            <person name="Krulwich T.A."/>
        </authorList>
    </citation>
    <scope>NUCLEOTIDE SEQUENCE</scope>
    <source>
        <strain evidence="2">Anand</strain>
    </source>
</reference>
<evidence type="ECO:0000313" key="2">
    <source>
        <dbReference type="EMBL" id="SVP94362.1"/>
    </source>
</evidence>
<name>A0A3B0MYA0_THEAN</name>
<dbReference type="Pfam" id="PF04385">
    <property type="entry name" value="FAINT"/>
    <property type="match status" value="3"/>
</dbReference>
<dbReference type="InterPro" id="IPR007480">
    <property type="entry name" value="DUF529"/>
</dbReference>
<dbReference type="AlphaFoldDB" id="A0A3B0MYA0"/>
<dbReference type="EMBL" id="UIVS01000004">
    <property type="protein sequence ID" value="SVP95207.1"/>
    <property type="molecule type" value="Genomic_DNA"/>
</dbReference>
<evidence type="ECO:0000256" key="1">
    <source>
        <dbReference type="SAM" id="SignalP"/>
    </source>
</evidence>
<dbReference type="EMBL" id="UIVT01000004">
    <property type="protein sequence ID" value="SVP94362.1"/>
    <property type="molecule type" value="Genomic_DNA"/>
</dbReference>
<accession>A0A3B0MYA0</accession>
<evidence type="ECO:0000313" key="3">
    <source>
        <dbReference type="EMBL" id="SVP95207.1"/>
    </source>
</evidence>
<proteinExistence type="predicted"/>
<keyword evidence="1" id="KW-0732">Signal</keyword>
<dbReference type="VEuPathDB" id="PiroplasmaDB:TA08370"/>
<evidence type="ECO:0008006" key="4">
    <source>
        <dbReference type="Google" id="ProtNLM"/>
    </source>
</evidence>